<dbReference type="AlphaFoldDB" id="M5UA52"/>
<protein>
    <submittedName>
        <fullName evidence="1">Uncharacterized protein</fullName>
    </submittedName>
</protein>
<dbReference type="Proteomes" id="UP000011885">
    <property type="component" value="Unassembled WGS sequence"/>
</dbReference>
<evidence type="ECO:0000313" key="1">
    <source>
        <dbReference type="EMBL" id="EMI54706.1"/>
    </source>
</evidence>
<keyword evidence="2" id="KW-1185">Reference proteome</keyword>
<comment type="caution">
    <text evidence="1">The sequence shown here is derived from an EMBL/GenBank/DDBJ whole genome shotgun (WGS) entry which is preliminary data.</text>
</comment>
<dbReference type="InterPro" id="IPR008930">
    <property type="entry name" value="Terpenoid_cyclase/PrenylTrfase"/>
</dbReference>
<dbReference type="PATRIC" id="fig|1263870.3.peg.4053"/>
<dbReference type="EMBL" id="ANOH01000263">
    <property type="protein sequence ID" value="EMI54706.1"/>
    <property type="molecule type" value="Genomic_DNA"/>
</dbReference>
<dbReference type="OrthoDB" id="250138at2"/>
<reference evidence="1 2" key="1">
    <citation type="journal article" date="2013" name="Mar. Genomics">
        <title>Expression of sulfatases in Rhodopirellula baltica and the diversity of sulfatases in the genus Rhodopirellula.</title>
        <authorList>
            <person name="Wegner C.E."/>
            <person name="Richter-Heitmann T."/>
            <person name="Klindworth A."/>
            <person name="Klockow C."/>
            <person name="Richter M."/>
            <person name="Achstetter T."/>
            <person name="Glockner F.O."/>
            <person name="Harder J."/>
        </authorList>
    </citation>
    <scope>NUCLEOTIDE SEQUENCE [LARGE SCALE GENOMIC DNA]</scope>
    <source>
        <strain evidence="1 2">SM41</strain>
    </source>
</reference>
<gene>
    <name evidence="1" type="ORF">RSSM_03822</name>
</gene>
<proteinExistence type="predicted"/>
<dbReference type="Gene3D" id="1.50.10.20">
    <property type="match status" value="1"/>
</dbReference>
<dbReference type="RefSeq" id="WP_008681568.1">
    <property type="nucleotide sequence ID" value="NZ_ANOH01000263.1"/>
</dbReference>
<accession>M5UA52</accession>
<name>M5UA52_9BACT</name>
<dbReference type="SUPFAM" id="SSF48239">
    <property type="entry name" value="Terpenoid cyclases/Protein prenyltransferases"/>
    <property type="match status" value="2"/>
</dbReference>
<sequence length="409" mass="46033">MRVSRDTLTYWRGKLGRIAGGPCTCKKSEEETRILEETLSTYAAGTKRYATFDFPLFKDSVSKFVKSLKHTEQAFLYSASCNSPTMYSNAFAILTLAGLGVDLQPASSRWKESLDKYQCEEDGLFRDPCINNSLFEQNDWWGARHFALIATAAYDAIGSTPKYPFRFANAFTSESAVSQLIQDTDWSMNGDDDNKLMNVGGLLQYSRDRLQNTNAKNAVSLLLQLLIDRINPSTGLWGEADLDEPSERSRAVQFAYHLYCLLIYDNQKLPYPEPLIDSVLATQNELGGFAPRRNSSACEDIDSVHLLAAATRQTNYRSDEIKDALRHFLCWVFANQNTDGGFVFRRQDAFVYGHPQMSSRANESHLFATWFRCLSIALAFEATSPKTNPFHLHKSPGYYCGFSGGAHEC</sequence>
<evidence type="ECO:0000313" key="2">
    <source>
        <dbReference type="Proteomes" id="UP000011885"/>
    </source>
</evidence>
<organism evidence="1 2">
    <name type="scientific">Rhodopirellula sallentina SM41</name>
    <dbReference type="NCBI Taxonomy" id="1263870"/>
    <lineage>
        <taxon>Bacteria</taxon>
        <taxon>Pseudomonadati</taxon>
        <taxon>Planctomycetota</taxon>
        <taxon>Planctomycetia</taxon>
        <taxon>Pirellulales</taxon>
        <taxon>Pirellulaceae</taxon>
        <taxon>Rhodopirellula</taxon>
    </lineage>
</organism>